<feature type="binding site" evidence="7">
    <location>
        <position position="250"/>
    </location>
    <ligand>
        <name>sn-glycerol 3-phosphate</name>
        <dbReference type="ChEBI" id="CHEBI:57597"/>
    </ligand>
</feature>
<feature type="binding site" evidence="7">
    <location>
        <position position="248"/>
    </location>
    <ligand>
        <name>sn-glycerol 3-phosphate</name>
        <dbReference type="ChEBI" id="CHEBI:57597"/>
    </ligand>
</feature>
<feature type="binding site" evidence="7">
    <location>
        <position position="249"/>
    </location>
    <ligand>
        <name>sn-glycerol 3-phosphate</name>
        <dbReference type="ChEBI" id="CHEBI:57597"/>
    </ligand>
</feature>
<dbReference type="PANTHER" id="PTHR11728:SF1">
    <property type="entry name" value="GLYCEROL-3-PHOSPHATE DEHYDROGENASE [NAD(+)] 2, CHLOROPLASTIC"/>
    <property type="match status" value="1"/>
</dbReference>
<comment type="subcellular location">
    <subcellularLocation>
        <location evidence="7">Cytoplasm</location>
    </subcellularLocation>
</comment>
<proteinExistence type="inferred from homology"/>
<sequence length="327" mass="33135">MSRRVAVIGAGAWGTALAQSFAAAGHPVTLWARDPDRAAAIQGTRENAAYLPGIGLHPGIAVTADLAAIGGDLRLLAAPAQHLRAILQRLPPRPGPLLITAKGIETATGRFMDEIAAETRPEAAPVLLSGPSFAEEVARGLPTALTLACADAEAGAALARSLGHRTLRLYWTEDLRGVALGGALKNVLAIAAGIVTGRGLGENARAALVTRGLAEMMRLGAGLGGRPETLMGLSGLGDLLLTACSATSRNTSLGIALGQGRSLAEILGARRSVTEGVWTAAAAARLAAKAGIDAPVIDAVDAVLNRGAAIDTAVAGLLLRPAKREAQ</sequence>
<dbReference type="InterPro" id="IPR006109">
    <property type="entry name" value="G3P_DH_NAD-dep_C"/>
</dbReference>
<feature type="binding site" evidence="7">
    <location>
        <position position="13"/>
    </location>
    <ligand>
        <name>NADPH</name>
        <dbReference type="ChEBI" id="CHEBI:57783"/>
    </ligand>
</feature>
<name>A0ABU1JNY4_9PROT</name>
<feature type="domain" description="Glycerol-3-phosphate dehydrogenase NAD-dependent C-terminal" evidence="12">
    <location>
        <begin position="174"/>
        <end position="314"/>
    </location>
</feature>
<feature type="binding site" evidence="7">
    <location>
        <position position="33"/>
    </location>
    <ligand>
        <name>NADPH</name>
        <dbReference type="ChEBI" id="CHEBI:57783"/>
    </ligand>
</feature>
<feature type="binding site" evidence="7">
    <location>
        <position position="273"/>
    </location>
    <ligand>
        <name>NADPH</name>
        <dbReference type="ChEBI" id="CHEBI:57783"/>
    </ligand>
</feature>
<evidence type="ECO:0000256" key="2">
    <source>
        <dbReference type="ARBA" id="ARBA00022516"/>
    </source>
</evidence>
<feature type="binding site" evidence="7">
    <location>
        <position position="102"/>
    </location>
    <ligand>
        <name>sn-glycerol 3-phosphate</name>
        <dbReference type="ChEBI" id="CHEBI:57597"/>
    </ligand>
</feature>
<comment type="similarity">
    <text evidence="1 7 8">Belongs to the NAD-dependent glycerol-3-phosphate dehydrogenase family.</text>
</comment>
<accession>A0ABU1JNY4</accession>
<comment type="caution">
    <text evidence="7">Lacks conserved residue(s) required for the propagation of feature annotation.</text>
</comment>
<comment type="catalytic activity">
    <reaction evidence="7">
        <text>sn-glycerol 3-phosphate + NAD(+) = dihydroxyacetone phosphate + NADH + H(+)</text>
        <dbReference type="Rhea" id="RHEA:11092"/>
        <dbReference type="ChEBI" id="CHEBI:15378"/>
        <dbReference type="ChEBI" id="CHEBI:57540"/>
        <dbReference type="ChEBI" id="CHEBI:57597"/>
        <dbReference type="ChEBI" id="CHEBI:57642"/>
        <dbReference type="ChEBI" id="CHEBI:57945"/>
        <dbReference type="EC" id="1.1.1.94"/>
    </reaction>
</comment>
<dbReference type="NCBIfam" id="NF000942">
    <property type="entry name" value="PRK00094.1-4"/>
    <property type="match status" value="1"/>
</dbReference>
<feature type="binding site" evidence="7">
    <location>
        <position position="102"/>
    </location>
    <ligand>
        <name>NADPH</name>
        <dbReference type="ChEBI" id="CHEBI:57783"/>
    </ligand>
</feature>
<evidence type="ECO:0000313" key="14">
    <source>
        <dbReference type="Proteomes" id="UP001262410"/>
    </source>
</evidence>
<comment type="catalytic activity">
    <reaction evidence="7 9">
        <text>sn-glycerol 3-phosphate + NADP(+) = dihydroxyacetone phosphate + NADPH + H(+)</text>
        <dbReference type="Rhea" id="RHEA:11096"/>
        <dbReference type="ChEBI" id="CHEBI:15378"/>
        <dbReference type="ChEBI" id="CHEBI:57597"/>
        <dbReference type="ChEBI" id="CHEBI:57642"/>
        <dbReference type="ChEBI" id="CHEBI:57783"/>
        <dbReference type="ChEBI" id="CHEBI:58349"/>
        <dbReference type="EC" id="1.1.1.94"/>
    </reaction>
</comment>
<gene>
    <name evidence="7" type="primary">gpsA</name>
    <name evidence="13" type="ORF">E9232_001775</name>
</gene>
<evidence type="ECO:0000256" key="10">
    <source>
        <dbReference type="SAM" id="SignalP"/>
    </source>
</evidence>
<dbReference type="PIRSF" id="PIRSF000114">
    <property type="entry name" value="Glycerol-3-P_dh"/>
    <property type="match status" value="1"/>
</dbReference>
<evidence type="ECO:0000256" key="4">
    <source>
        <dbReference type="ARBA" id="ARBA00023098"/>
    </source>
</evidence>
<dbReference type="Gene3D" id="1.10.1040.10">
    <property type="entry name" value="N-(1-d-carboxylethyl)-l-norvaline Dehydrogenase, domain 2"/>
    <property type="match status" value="1"/>
</dbReference>
<evidence type="ECO:0000313" key="13">
    <source>
        <dbReference type="EMBL" id="MDR6289260.1"/>
    </source>
</evidence>
<dbReference type="GO" id="GO:0047952">
    <property type="term" value="F:glycerol-3-phosphate dehydrogenase [NAD(P)+] activity"/>
    <property type="evidence" value="ECO:0007669"/>
    <property type="project" value="UniProtKB-EC"/>
</dbReference>
<comment type="pathway">
    <text evidence="7">Membrane lipid metabolism; glycerophospholipid metabolism.</text>
</comment>
<feature type="binding site" evidence="7">
    <location>
        <position position="275"/>
    </location>
    <ligand>
        <name>NADPH</name>
        <dbReference type="ChEBI" id="CHEBI:57783"/>
    </ligand>
</feature>
<feature type="binding site" evidence="7">
    <location>
        <position position="132"/>
    </location>
    <ligand>
        <name>sn-glycerol 3-phosphate</name>
        <dbReference type="ChEBI" id="CHEBI:57597"/>
    </ligand>
</feature>
<keyword evidence="4 7" id="KW-0443">Lipid metabolism</keyword>
<dbReference type="PROSITE" id="PS00957">
    <property type="entry name" value="NAD_G3PDH"/>
    <property type="match status" value="1"/>
</dbReference>
<evidence type="ECO:0000256" key="1">
    <source>
        <dbReference type="ARBA" id="ARBA00011009"/>
    </source>
</evidence>
<evidence type="ECO:0000256" key="3">
    <source>
        <dbReference type="ARBA" id="ARBA00023002"/>
    </source>
</evidence>
<dbReference type="SUPFAM" id="SSF48179">
    <property type="entry name" value="6-phosphogluconate dehydrogenase C-terminal domain-like"/>
    <property type="match status" value="1"/>
</dbReference>
<keyword evidence="10" id="KW-0732">Signal</keyword>
<keyword evidence="2 7" id="KW-0444">Lipid biosynthesis</keyword>
<keyword evidence="5 7" id="KW-0594">Phospholipid biosynthesis</keyword>
<evidence type="ECO:0000256" key="8">
    <source>
        <dbReference type="RuleBase" id="RU000437"/>
    </source>
</evidence>
<dbReference type="Pfam" id="PF07479">
    <property type="entry name" value="NAD_Gly3P_dh_C"/>
    <property type="match status" value="1"/>
</dbReference>
<keyword evidence="14" id="KW-1185">Reference proteome</keyword>
<comment type="caution">
    <text evidence="13">The sequence shown here is derived from an EMBL/GenBank/DDBJ whole genome shotgun (WGS) entry which is preliminary data.</text>
</comment>
<evidence type="ECO:0000256" key="9">
    <source>
        <dbReference type="RuleBase" id="RU000439"/>
    </source>
</evidence>
<evidence type="ECO:0000256" key="7">
    <source>
        <dbReference type="HAMAP-Rule" id="MF_00394"/>
    </source>
</evidence>
<keyword evidence="6 7" id="KW-1208">Phospholipid metabolism</keyword>
<dbReference type="InterPro" id="IPR011128">
    <property type="entry name" value="G3P_DH_NAD-dep_N"/>
</dbReference>
<feature type="signal peptide" evidence="10">
    <location>
        <begin position="1"/>
        <end position="18"/>
    </location>
</feature>
<dbReference type="InterPro" id="IPR036291">
    <property type="entry name" value="NAD(P)-bd_dom_sf"/>
</dbReference>
<dbReference type="PRINTS" id="PR00077">
    <property type="entry name" value="GPDHDRGNASE"/>
</dbReference>
<dbReference type="NCBIfam" id="NF000940">
    <property type="entry name" value="PRK00094.1-2"/>
    <property type="match status" value="1"/>
</dbReference>
<evidence type="ECO:0000259" key="12">
    <source>
        <dbReference type="Pfam" id="PF07479"/>
    </source>
</evidence>
<dbReference type="EC" id="1.1.1.94" evidence="7"/>
<dbReference type="PANTHER" id="PTHR11728">
    <property type="entry name" value="GLYCEROL-3-PHOSPHATE DEHYDROGENASE"/>
    <property type="match status" value="1"/>
</dbReference>
<keyword evidence="7" id="KW-0963">Cytoplasm</keyword>
<dbReference type="InterPro" id="IPR006168">
    <property type="entry name" value="G3P_DH_NAD-dep"/>
</dbReference>
<keyword evidence="7 8" id="KW-0520">NAD</keyword>
<feature type="binding site" evidence="7">
    <location>
        <position position="249"/>
    </location>
    <ligand>
        <name>NADPH</name>
        <dbReference type="ChEBI" id="CHEBI:57783"/>
    </ligand>
</feature>
<evidence type="ECO:0000256" key="6">
    <source>
        <dbReference type="ARBA" id="ARBA00023264"/>
    </source>
</evidence>
<keyword evidence="7" id="KW-0547">Nucleotide-binding</keyword>
<feature type="binding site" evidence="7">
    <location>
        <position position="50"/>
    </location>
    <ligand>
        <name>NADPH</name>
        <dbReference type="ChEBI" id="CHEBI:57783"/>
    </ligand>
</feature>
<dbReference type="InterPro" id="IPR013328">
    <property type="entry name" value="6PGD_dom2"/>
</dbReference>
<dbReference type="EMBL" id="JAVDPW010000003">
    <property type="protein sequence ID" value="MDR6289260.1"/>
    <property type="molecule type" value="Genomic_DNA"/>
</dbReference>
<keyword evidence="3 7" id="KW-0560">Oxidoreductase</keyword>
<dbReference type="HAMAP" id="MF_00394">
    <property type="entry name" value="NAD_Glyc3P_dehydrog"/>
    <property type="match status" value="1"/>
</dbReference>
<dbReference type="SUPFAM" id="SSF51735">
    <property type="entry name" value="NAD(P)-binding Rossmann-fold domains"/>
    <property type="match status" value="1"/>
</dbReference>
<keyword evidence="7" id="KW-0521">NADP</keyword>
<feature type="domain" description="Glycerol-3-phosphate dehydrogenase NAD-dependent N-terminal" evidence="11">
    <location>
        <begin position="5"/>
        <end position="153"/>
    </location>
</feature>
<dbReference type="Gene3D" id="3.40.50.720">
    <property type="entry name" value="NAD(P)-binding Rossmann-like Domain"/>
    <property type="match status" value="1"/>
</dbReference>
<feature type="chain" id="PRO_5045215492" description="Glycerol-3-phosphate dehydrogenase [NAD(P)+]" evidence="10">
    <location>
        <begin position="19"/>
        <end position="327"/>
    </location>
</feature>
<feature type="binding site" evidence="7">
    <location>
        <position position="134"/>
    </location>
    <ligand>
        <name>NADPH</name>
        <dbReference type="ChEBI" id="CHEBI:57783"/>
    </ligand>
</feature>
<evidence type="ECO:0000259" key="11">
    <source>
        <dbReference type="Pfam" id="PF01210"/>
    </source>
</evidence>
<protein>
    <recommendedName>
        <fullName evidence="7">Glycerol-3-phosphate dehydrogenase [NAD(P)+]</fullName>
        <ecNumber evidence="7">1.1.1.94</ecNumber>
    </recommendedName>
    <alternativeName>
        <fullName evidence="7">NAD(P)(+)-dependent glycerol-3-phosphate dehydrogenase</fullName>
    </alternativeName>
    <alternativeName>
        <fullName evidence="7">NAD(P)H-dependent dihydroxyacetone-phosphate reductase</fullName>
    </alternativeName>
</protein>
<dbReference type="RefSeq" id="WP_309793467.1">
    <property type="nucleotide sequence ID" value="NZ_JAVDPW010000003.1"/>
</dbReference>
<dbReference type="Pfam" id="PF01210">
    <property type="entry name" value="NAD_Gly3P_dh_N"/>
    <property type="match status" value="1"/>
</dbReference>
<feature type="binding site" evidence="7">
    <location>
        <position position="130"/>
    </location>
    <ligand>
        <name>sn-glycerol 3-phosphate</name>
        <dbReference type="ChEBI" id="CHEBI:57597"/>
    </ligand>
</feature>
<feature type="binding site" evidence="7">
    <location>
        <position position="185"/>
    </location>
    <ligand>
        <name>sn-glycerol 3-phosphate</name>
        <dbReference type="ChEBI" id="CHEBI:57597"/>
    </ligand>
</feature>
<feature type="binding site" evidence="7">
    <location>
        <position position="238"/>
    </location>
    <ligand>
        <name>sn-glycerol 3-phosphate</name>
        <dbReference type="ChEBI" id="CHEBI:57597"/>
    </ligand>
</feature>
<dbReference type="InterPro" id="IPR008927">
    <property type="entry name" value="6-PGluconate_DH-like_C_sf"/>
</dbReference>
<organism evidence="13 14">
    <name type="scientific">Inquilinus ginsengisoli</name>
    <dbReference type="NCBI Taxonomy" id="363840"/>
    <lineage>
        <taxon>Bacteria</taxon>
        <taxon>Pseudomonadati</taxon>
        <taxon>Pseudomonadota</taxon>
        <taxon>Alphaproteobacteria</taxon>
        <taxon>Rhodospirillales</taxon>
        <taxon>Rhodospirillaceae</taxon>
        <taxon>Inquilinus</taxon>
    </lineage>
</organism>
<feature type="active site" description="Proton acceptor" evidence="7">
    <location>
        <position position="185"/>
    </location>
</feature>
<reference evidence="13 14" key="1">
    <citation type="submission" date="2023-07" db="EMBL/GenBank/DDBJ databases">
        <title>Sorghum-associated microbial communities from plants grown in Nebraska, USA.</title>
        <authorList>
            <person name="Schachtman D."/>
        </authorList>
    </citation>
    <scope>NUCLEOTIDE SEQUENCE [LARGE SCALE GENOMIC DNA]</scope>
    <source>
        <strain evidence="13 14">584</strain>
    </source>
</reference>
<comment type="function">
    <text evidence="7">Catalyzes the reduction of the glycolytic intermediate dihydroxyacetone phosphate (DHAP) to sn-glycerol 3-phosphate (G3P), the key precursor for phospholipid synthesis.</text>
</comment>
<evidence type="ECO:0000256" key="5">
    <source>
        <dbReference type="ARBA" id="ARBA00023209"/>
    </source>
</evidence>
<dbReference type="Proteomes" id="UP001262410">
    <property type="component" value="Unassembled WGS sequence"/>
</dbReference>